<dbReference type="RefSeq" id="WP_344702382.1">
    <property type="nucleotide sequence ID" value="NZ_BAABCK010000021.1"/>
</dbReference>
<evidence type="ECO:0000313" key="3">
    <source>
        <dbReference type="Proteomes" id="UP001500920"/>
    </source>
</evidence>
<keyword evidence="3" id="KW-1185">Reference proteome</keyword>
<dbReference type="Pfam" id="PF06114">
    <property type="entry name" value="Peptidase_M78"/>
    <property type="match status" value="1"/>
</dbReference>
<name>A0ABP7EWF3_9STAP</name>
<sequence length="148" mass="17492">MRIEKVVNELVDTCVTDSLDLNIPHLSFMFSAHIMYNDHTSFYYNKQGVDIIAIKVGDPFEMWQSFCHEVGHMFLHCTNQQVMPHAFNYKQEAEAEKFALLLMMPEKLIMRHKLYEAQDIANYFEVPIDLAMLRMEMLIEYTRANTFD</sequence>
<protein>
    <recommendedName>
        <fullName evidence="1">IrrE N-terminal-like domain-containing protein</fullName>
    </recommendedName>
</protein>
<evidence type="ECO:0000313" key="2">
    <source>
        <dbReference type="EMBL" id="GAA3723345.1"/>
    </source>
</evidence>
<proteinExistence type="predicted"/>
<comment type="caution">
    <text evidence="2">The sequence shown here is derived from an EMBL/GenBank/DDBJ whole genome shotgun (WGS) entry which is preliminary data.</text>
</comment>
<feature type="domain" description="IrrE N-terminal-like" evidence="1">
    <location>
        <begin position="42"/>
        <end position="132"/>
    </location>
</feature>
<accession>A0ABP7EWF3</accession>
<dbReference type="InterPro" id="IPR010359">
    <property type="entry name" value="IrrE_HExxH"/>
</dbReference>
<gene>
    <name evidence="2" type="ORF">GCM10022378_11840</name>
</gene>
<reference evidence="3" key="1">
    <citation type="journal article" date="2019" name="Int. J. Syst. Evol. Microbiol.">
        <title>The Global Catalogue of Microorganisms (GCM) 10K type strain sequencing project: providing services to taxonomists for standard genome sequencing and annotation.</title>
        <authorList>
            <consortium name="The Broad Institute Genomics Platform"/>
            <consortium name="The Broad Institute Genome Sequencing Center for Infectious Disease"/>
            <person name="Wu L."/>
            <person name="Ma J."/>
        </authorList>
    </citation>
    <scope>NUCLEOTIDE SEQUENCE [LARGE SCALE GENOMIC DNA]</scope>
    <source>
        <strain evidence="3">JCM 16981</strain>
    </source>
</reference>
<evidence type="ECO:0000259" key="1">
    <source>
        <dbReference type="Pfam" id="PF06114"/>
    </source>
</evidence>
<dbReference type="Proteomes" id="UP001500920">
    <property type="component" value="Unassembled WGS sequence"/>
</dbReference>
<dbReference type="EMBL" id="BAABCK010000021">
    <property type="protein sequence ID" value="GAA3723345.1"/>
    <property type="molecule type" value="Genomic_DNA"/>
</dbReference>
<organism evidence="2 3">
    <name type="scientific">Salinicoccus jeotgali</name>
    <dbReference type="NCBI Taxonomy" id="381634"/>
    <lineage>
        <taxon>Bacteria</taxon>
        <taxon>Bacillati</taxon>
        <taxon>Bacillota</taxon>
        <taxon>Bacilli</taxon>
        <taxon>Bacillales</taxon>
        <taxon>Staphylococcaceae</taxon>
        <taxon>Salinicoccus</taxon>
    </lineage>
</organism>